<evidence type="ECO:0000256" key="2">
    <source>
        <dbReference type="ARBA" id="ARBA00022801"/>
    </source>
</evidence>
<dbReference type="PANTHER" id="PTHR43213">
    <property type="entry name" value="BIFUNCTIONAL DTTP/UTP PYROPHOSPHATASE/METHYLTRANSFERASE PROTEIN-RELATED"/>
    <property type="match status" value="1"/>
</dbReference>
<protein>
    <recommendedName>
        <fullName evidence="3">dTTP/UTP pyrophosphatase</fullName>
        <shortName evidence="3">dTTPase/UTPase</shortName>
        <ecNumber evidence="3">3.6.1.9</ecNumber>
    </recommendedName>
    <alternativeName>
        <fullName evidence="3">Nucleoside triphosphate pyrophosphatase</fullName>
    </alternativeName>
    <alternativeName>
        <fullName evidence="3">Nucleotide pyrophosphatase</fullName>
        <shortName evidence="3">Nucleotide PPase</shortName>
    </alternativeName>
</protein>
<proteinExistence type="inferred from homology"/>
<accession>A0ABT9V596</accession>
<keyword evidence="3" id="KW-0963">Cytoplasm</keyword>
<evidence type="ECO:0000256" key="1">
    <source>
        <dbReference type="ARBA" id="ARBA00001968"/>
    </source>
</evidence>
<gene>
    <name evidence="4" type="ORF">J2S07_002435</name>
</gene>
<comment type="function">
    <text evidence="3">Nucleoside triphosphate pyrophosphatase that hydrolyzes dTTP and UTP. May have a dual role in cell division arrest and in preventing the incorporation of modified nucleotides into cellular nucleic acids.</text>
</comment>
<comment type="catalytic activity">
    <reaction evidence="3">
        <text>dTTP + H2O = dTMP + diphosphate + H(+)</text>
        <dbReference type="Rhea" id="RHEA:28534"/>
        <dbReference type="ChEBI" id="CHEBI:15377"/>
        <dbReference type="ChEBI" id="CHEBI:15378"/>
        <dbReference type="ChEBI" id="CHEBI:33019"/>
        <dbReference type="ChEBI" id="CHEBI:37568"/>
        <dbReference type="ChEBI" id="CHEBI:63528"/>
        <dbReference type="EC" id="3.6.1.9"/>
    </reaction>
</comment>
<dbReference type="SUPFAM" id="SSF52972">
    <property type="entry name" value="ITPase-like"/>
    <property type="match status" value="1"/>
</dbReference>
<dbReference type="HAMAP" id="MF_00528">
    <property type="entry name" value="Maf"/>
    <property type="match status" value="1"/>
</dbReference>
<evidence type="ECO:0000313" key="4">
    <source>
        <dbReference type="EMBL" id="MDQ0156117.1"/>
    </source>
</evidence>
<sequence length="200" mass="22458">MKQIVRLGDFMQTLILASSSPRRKELLESLHLTFEVSSSDVDESFQSEWTPEEIVMELARRKAQYVAKQHPSAYVIGSDTIVVADGQVLGKPKSEQEAVAMLESLSGRTHAVYTGVTIISPTEHTHFFEKTDVEFWELTADEILSYVDTKEPLDKAGAYGIQGYGRLLVKRINGDYYSVVGLPLSKTIRELKKLGFQLPF</sequence>
<dbReference type="NCBIfam" id="TIGR00172">
    <property type="entry name" value="maf"/>
    <property type="match status" value="1"/>
</dbReference>
<feature type="site" description="Important for substrate specificity" evidence="3">
    <location>
        <position position="22"/>
    </location>
</feature>
<dbReference type="Gene3D" id="3.90.950.10">
    <property type="match status" value="1"/>
</dbReference>
<feature type="site" description="Important for substrate specificity" evidence="3">
    <location>
        <position position="80"/>
    </location>
</feature>
<feature type="site" description="Important for substrate specificity" evidence="3">
    <location>
        <position position="162"/>
    </location>
</feature>
<dbReference type="EC" id="3.6.1.9" evidence="3"/>
<feature type="active site" description="Proton acceptor" evidence="3">
    <location>
        <position position="79"/>
    </location>
</feature>
<keyword evidence="2 3" id="KW-0378">Hydrolase</keyword>
<keyword evidence="3" id="KW-0546">Nucleotide metabolism</keyword>
<comment type="subcellular location">
    <subcellularLocation>
        <location evidence="3">Cytoplasm</location>
    </subcellularLocation>
</comment>
<dbReference type="PANTHER" id="PTHR43213:SF5">
    <property type="entry name" value="BIFUNCTIONAL DTTP_UTP PYROPHOSPHATASE_METHYLTRANSFERASE PROTEIN-RELATED"/>
    <property type="match status" value="1"/>
</dbReference>
<organism evidence="4 5">
    <name type="scientific">Anoxybacillus andreesenii</name>
    <dbReference type="NCBI Taxonomy" id="1325932"/>
    <lineage>
        <taxon>Bacteria</taxon>
        <taxon>Bacillati</taxon>
        <taxon>Bacillota</taxon>
        <taxon>Bacilli</taxon>
        <taxon>Bacillales</taxon>
        <taxon>Anoxybacillaceae</taxon>
        <taxon>Anoxybacillus</taxon>
    </lineage>
</organism>
<comment type="caution">
    <text evidence="3">Lacks conserved residue(s) required for the propagation of feature annotation.</text>
</comment>
<keyword evidence="5" id="KW-1185">Reference proteome</keyword>
<dbReference type="Pfam" id="PF02545">
    <property type="entry name" value="Maf"/>
    <property type="match status" value="1"/>
</dbReference>
<comment type="caution">
    <text evidence="4">The sequence shown here is derived from an EMBL/GenBank/DDBJ whole genome shotgun (WGS) entry which is preliminary data.</text>
</comment>
<reference evidence="4 5" key="1">
    <citation type="submission" date="2023-07" db="EMBL/GenBank/DDBJ databases">
        <title>Genomic Encyclopedia of Type Strains, Phase IV (KMG-IV): sequencing the most valuable type-strain genomes for metagenomic binning, comparative biology and taxonomic classification.</title>
        <authorList>
            <person name="Goeker M."/>
        </authorList>
    </citation>
    <scope>NUCLEOTIDE SEQUENCE [LARGE SCALE GENOMIC DNA]</scope>
    <source>
        <strain evidence="4 5">DSM 23948</strain>
    </source>
</reference>
<dbReference type="InterPro" id="IPR029001">
    <property type="entry name" value="ITPase-like_fam"/>
</dbReference>
<dbReference type="InterPro" id="IPR003697">
    <property type="entry name" value="Maf-like"/>
</dbReference>
<comment type="catalytic activity">
    <reaction evidence="3">
        <text>UTP + H2O = UMP + diphosphate + H(+)</text>
        <dbReference type="Rhea" id="RHEA:29395"/>
        <dbReference type="ChEBI" id="CHEBI:15377"/>
        <dbReference type="ChEBI" id="CHEBI:15378"/>
        <dbReference type="ChEBI" id="CHEBI:33019"/>
        <dbReference type="ChEBI" id="CHEBI:46398"/>
        <dbReference type="ChEBI" id="CHEBI:57865"/>
        <dbReference type="EC" id="3.6.1.9"/>
    </reaction>
</comment>
<comment type="similarity">
    <text evidence="3">Belongs to the Maf family. YhdE subfamily.</text>
</comment>
<name>A0ABT9V596_9BACL</name>
<evidence type="ECO:0000313" key="5">
    <source>
        <dbReference type="Proteomes" id="UP001231362"/>
    </source>
</evidence>
<comment type="cofactor">
    <cofactor evidence="1 3">
        <name>a divalent metal cation</name>
        <dbReference type="ChEBI" id="CHEBI:60240"/>
    </cofactor>
</comment>
<dbReference type="CDD" id="cd00555">
    <property type="entry name" value="Maf"/>
    <property type="match status" value="1"/>
</dbReference>
<dbReference type="EMBL" id="JAUSTU010000010">
    <property type="protein sequence ID" value="MDQ0156117.1"/>
    <property type="molecule type" value="Genomic_DNA"/>
</dbReference>
<dbReference type="Proteomes" id="UP001231362">
    <property type="component" value="Unassembled WGS sequence"/>
</dbReference>
<evidence type="ECO:0000256" key="3">
    <source>
        <dbReference type="HAMAP-Rule" id="MF_00528"/>
    </source>
</evidence>
<dbReference type="PIRSF" id="PIRSF006305">
    <property type="entry name" value="Maf"/>
    <property type="match status" value="1"/>
</dbReference>